<evidence type="ECO:0000313" key="3">
    <source>
        <dbReference type="Proteomes" id="UP000314294"/>
    </source>
</evidence>
<reference evidence="2 3" key="1">
    <citation type="submission" date="2019-03" db="EMBL/GenBank/DDBJ databases">
        <title>First draft genome of Liparis tanakae, snailfish: a comprehensive survey of snailfish specific genes.</title>
        <authorList>
            <person name="Kim W."/>
            <person name="Song I."/>
            <person name="Jeong J.-H."/>
            <person name="Kim D."/>
            <person name="Kim S."/>
            <person name="Ryu S."/>
            <person name="Song J.Y."/>
            <person name="Lee S.K."/>
        </authorList>
    </citation>
    <scope>NUCLEOTIDE SEQUENCE [LARGE SCALE GENOMIC DNA]</scope>
    <source>
        <tissue evidence="2">Muscle</tissue>
    </source>
</reference>
<dbReference type="AlphaFoldDB" id="A0A4Z2HWX8"/>
<comment type="caution">
    <text evidence="2">The sequence shown here is derived from an EMBL/GenBank/DDBJ whole genome shotgun (WGS) entry which is preliminary data.</text>
</comment>
<organism evidence="2 3">
    <name type="scientific">Liparis tanakae</name>
    <name type="common">Tanaka's snailfish</name>
    <dbReference type="NCBI Taxonomy" id="230148"/>
    <lineage>
        <taxon>Eukaryota</taxon>
        <taxon>Metazoa</taxon>
        <taxon>Chordata</taxon>
        <taxon>Craniata</taxon>
        <taxon>Vertebrata</taxon>
        <taxon>Euteleostomi</taxon>
        <taxon>Actinopterygii</taxon>
        <taxon>Neopterygii</taxon>
        <taxon>Teleostei</taxon>
        <taxon>Neoteleostei</taxon>
        <taxon>Acanthomorphata</taxon>
        <taxon>Eupercaria</taxon>
        <taxon>Perciformes</taxon>
        <taxon>Cottioidei</taxon>
        <taxon>Cottales</taxon>
        <taxon>Liparidae</taxon>
        <taxon>Liparis</taxon>
    </lineage>
</organism>
<name>A0A4Z2HWX8_9TELE</name>
<sequence length="291" mass="30861">MLGEVGRDYGLWVKITMQCSNRRGGCQEEGRAEARVSFAMLAKRLMGGDGVEGVGVGVRSGHGTPERSEGSEAISGPDISVTTKYRIEISGSLFRPLLNVSLVFGSKAPCRAATAQHGHPTGVSTVVSTPVLQVQLWMYQVPACIPTGSLIAEGCRVFGVSKIKLNSSSWMVPRSLSCAREDRSQVFMDLVPPVPSPSLSVPVPPAQSLFCPALVPRAPSVLATSRYPYSVSVLAGSTPVPQSPLLQTPVPLRLPLLSPVPQLPVPVLWPSPPKRVPQTGGLPPARPPDCF</sequence>
<dbReference type="Proteomes" id="UP000314294">
    <property type="component" value="Unassembled WGS sequence"/>
</dbReference>
<feature type="region of interest" description="Disordered" evidence="1">
    <location>
        <begin position="270"/>
        <end position="291"/>
    </location>
</feature>
<proteinExistence type="predicted"/>
<dbReference type="EMBL" id="SRLO01000166">
    <property type="protein sequence ID" value="TNN70188.1"/>
    <property type="molecule type" value="Genomic_DNA"/>
</dbReference>
<evidence type="ECO:0000313" key="2">
    <source>
        <dbReference type="EMBL" id="TNN70188.1"/>
    </source>
</evidence>
<keyword evidence="3" id="KW-1185">Reference proteome</keyword>
<evidence type="ECO:0000256" key="1">
    <source>
        <dbReference type="SAM" id="MobiDB-lite"/>
    </source>
</evidence>
<accession>A0A4Z2HWX8</accession>
<protein>
    <submittedName>
        <fullName evidence="2">Uncharacterized protein</fullName>
    </submittedName>
</protein>
<gene>
    <name evidence="2" type="ORF">EYF80_019559</name>
</gene>